<dbReference type="InterPro" id="IPR041698">
    <property type="entry name" value="Methyltransf_25"/>
</dbReference>
<feature type="binding site" evidence="4">
    <location>
        <position position="53"/>
    </location>
    <ligand>
        <name>S-adenosyl-L-methionine</name>
        <dbReference type="ChEBI" id="CHEBI:59789"/>
    </ligand>
</feature>
<dbReference type="RefSeq" id="WP_110517218.1">
    <property type="nucleotide sequence ID" value="NZ_PDOF01000001.1"/>
</dbReference>
<keyword evidence="7" id="KW-1185">Reference proteome</keyword>
<dbReference type="OrthoDB" id="465705at2"/>
<reference evidence="6 7" key="1">
    <citation type="submission" date="2017-10" db="EMBL/GenBank/DDBJ databases">
        <title>Bacillus sp. nov., a halophilic bacterium isolated from a Yangshapao Lake.</title>
        <authorList>
            <person name="Wang H."/>
        </authorList>
    </citation>
    <scope>NUCLEOTIDE SEQUENCE [LARGE SCALE GENOMIC DNA]</scope>
    <source>
        <strain evidence="6 7">YSP-3</strain>
    </source>
</reference>
<protein>
    <recommendedName>
        <fullName evidence="4">Uncharacterized methyltransferase CR205_04110</fullName>
        <ecNumber evidence="4">2.1.1.-</ecNumber>
    </recommendedName>
</protein>
<comment type="function">
    <text evidence="4">Could be a S-adenosyl-L-methionine-dependent methyltransferase.</text>
</comment>
<accession>A0A2W0HJU4</accession>
<dbReference type="GO" id="GO:0032259">
    <property type="term" value="P:methylation"/>
    <property type="evidence" value="ECO:0007669"/>
    <property type="project" value="UniProtKB-KW"/>
</dbReference>
<dbReference type="EMBL" id="PDOF01000001">
    <property type="protein sequence ID" value="PYZ97785.1"/>
    <property type="molecule type" value="Genomic_DNA"/>
</dbReference>
<keyword evidence="3 4" id="KW-0949">S-adenosyl-L-methionine</keyword>
<evidence type="ECO:0000256" key="1">
    <source>
        <dbReference type="ARBA" id="ARBA00022603"/>
    </source>
</evidence>
<evidence type="ECO:0000313" key="6">
    <source>
        <dbReference type="EMBL" id="PYZ97785.1"/>
    </source>
</evidence>
<organism evidence="6 7">
    <name type="scientific">Alteribacter lacisalsi</name>
    <dbReference type="NCBI Taxonomy" id="2045244"/>
    <lineage>
        <taxon>Bacteria</taxon>
        <taxon>Bacillati</taxon>
        <taxon>Bacillota</taxon>
        <taxon>Bacilli</taxon>
        <taxon>Bacillales</taxon>
        <taxon>Bacillaceae</taxon>
        <taxon>Alteribacter</taxon>
    </lineage>
</organism>
<comment type="caution">
    <text evidence="6">The sequence shown here is derived from an EMBL/GenBank/DDBJ whole genome shotgun (WGS) entry which is preliminary data.</text>
</comment>
<dbReference type="InterPro" id="IPR029063">
    <property type="entry name" value="SAM-dependent_MTases_sf"/>
</dbReference>
<dbReference type="Gene3D" id="3.40.50.150">
    <property type="entry name" value="Vaccinia Virus protein VP39"/>
    <property type="match status" value="1"/>
</dbReference>
<dbReference type="Pfam" id="PF13649">
    <property type="entry name" value="Methyltransf_25"/>
    <property type="match status" value="1"/>
</dbReference>
<proteinExistence type="inferred from homology"/>
<dbReference type="InterPro" id="IPR023553">
    <property type="entry name" value="Uncharacterised_MeTfrase_YrrT"/>
</dbReference>
<dbReference type="SUPFAM" id="SSF53335">
    <property type="entry name" value="S-adenosyl-L-methionine-dependent methyltransferases"/>
    <property type="match status" value="1"/>
</dbReference>
<dbReference type="HAMAP" id="MF_02100">
    <property type="entry name" value="Methyltr_YrrT"/>
    <property type="match status" value="1"/>
</dbReference>
<evidence type="ECO:0000256" key="4">
    <source>
        <dbReference type="HAMAP-Rule" id="MF_02100"/>
    </source>
</evidence>
<dbReference type="AlphaFoldDB" id="A0A2W0HJU4"/>
<feature type="domain" description="Methyltransferase" evidence="5">
    <location>
        <begin position="49"/>
        <end position="139"/>
    </location>
</feature>
<dbReference type="PANTHER" id="PTHR43861:SF1">
    <property type="entry name" value="TRANS-ACONITATE 2-METHYLTRANSFERASE"/>
    <property type="match status" value="1"/>
</dbReference>
<comment type="similarity">
    <text evidence="4">Belongs to the methyltransferase superfamily. YrrT family.</text>
</comment>
<feature type="binding site" evidence="4">
    <location>
        <position position="74"/>
    </location>
    <ligand>
        <name>S-adenosyl-L-methionine</name>
        <dbReference type="ChEBI" id="CHEBI:59789"/>
    </ligand>
</feature>
<dbReference type="CDD" id="cd02440">
    <property type="entry name" value="AdoMet_MTases"/>
    <property type="match status" value="1"/>
</dbReference>
<dbReference type="GO" id="GO:0008757">
    <property type="term" value="F:S-adenosylmethionine-dependent methyltransferase activity"/>
    <property type="evidence" value="ECO:0007669"/>
    <property type="project" value="UniProtKB-UniRule"/>
</dbReference>
<dbReference type="PANTHER" id="PTHR43861">
    <property type="entry name" value="TRANS-ACONITATE 2-METHYLTRANSFERASE-RELATED"/>
    <property type="match status" value="1"/>
</dbReference>
<keyword evidence="1 4" id="KW-0489">Methyltransferase</keyword>
<evidence type="ECO:0000256" key="2">
    <source>
        <dbReference type="ARBA" id="ARBA00022679"/>
    </source>
</evidence>
<evidence type="ECO:0000256" key="3">
    <source>
        <dbReference type="ARBA" id="ARBA00022691"/>
    </source>
</evidence>
<name>A0A2W0HJU4_9BACI</name>
<gene>
    <name evidence="6" type="ORF">CR205_04110</name>
</gene>
<evidence type="ECO:0000313" key="7">
    <source>
        <dbReference type="Proteomes" id="UP000248066"/>
    </source>
</evidence>
<dbReference type="Proteomes" id="UP000248066">
    <property type="component" value="Unassembled WGS sequence"/>
</dbReference>
<feature type="binding site" evidence="4">
    <location>
        <position position="96"/>
    </location>
    <ligand>
        <name>S-adenosyl-L-methionine</name>
        <dbReference type="ChEBI" id="CHEBI:59789"/>
    </ligand>
</feature>
<sequence length="215" mass="24473">MGREFVDLFDRWAESYDDTVHGVDDEYKEVFSNYNAILQAVANSSVGNVVEFGVGTGNLTSELKARGVSITGIEPSEKMRDIAREKHPDVTIHEGDFLSFPDFENGVDTFVSTYAFHHLTDEEKKTAANLYFRTLNRGGKVVFADTMFTDDTAKQRMIKRAENQAFYNLAEDLRTEYYTTIPVLSDIFRDAGFDIEFTSLNPYVWLMSAVKKHDN</sequence>
<keyword evidence="2 4" id="KW-0808">Transferase</keyword>
<evidence type="ECO:0000259" key="5">
    <source>
        <dbReference type="Pfam" id="PF13649"/>
    </source>
</evidence>
<dbReference type="EC" id="2.1.1.-" evidence="4"/>